<evidence type="ECO:0000256" key="6">
    <source>
        <dbReference type="ARBA" id="ARBA00022801"/>
    </source>
</evidence>
<keyword evidence="12" id="KW-1185">Reference proteome</keyword>
<evidence type="ECO:0000256" key="5">
    <source>
        <dbReference type="ARBA" id="ARBA00022750"/>
    </source>
</evidence>
<comment type="subcellular location">
    <subcellularLocation>
        <location evidence="9">Cell membrane</location>
        <topology evidence="9">Multi-pass membrane protein</topology>
    </subcellularLocation>
</comment>
<dbReference type="HAMAP" id="MF_00161">
    <property type="entry name" value="LspA"/>
    <property type="match status" value="1"/>
</dbReference>
<comment type="similarity">
    <text evidence="1 9 10">Belongs to the peptidase A8 family.</text>
</comment>
<dbReference type="PRINTS" id="PR00781">
    <property type="entry name" value="LIPOSIGPTASE"/>
</dbReference>
<dbReference type="PANTHER" id="PTHR33695">
    <property type="entry name" value="LIPOPROTEIN SIGNAL PEPTIDASE"/>
    <property type="match status" value="1"/>
</dbReference>
<proteinExistence type="inferred from homology"/>
<keyword evidence="5 9" id="KW-0064">Aspartyl protease</keyword>
<evidence type="ECO:0000256" key="3">
    <source>
        <dbReference type="ARBA" id="ARBA00022670"/>
    </source>
</evidence>
<comment type="catalytic activity">
    <reaction evidence="9">
        <text>Release of signal peptides from bacterial membrane prolipoproteins. Hydrolyzes -Xaa-Yaa-Zaa-|-(S,diacylglyceryl)Cys-, in which Xaa is hydrophobic (preferably Leu), and Yaa (Ala or Ser) and Zaa (Gly or Ala) have small, neutral side chains.</text>
        <dbReference type="EC" id="3.4.23.36"/>
    </reaction>
</comment>
<dbReference type="PROSITE" id="PS51257">
    <property type="entry name" value="PROKAR_LIPOPROTEIN"/>
    <property type="match status" value="1"/>
</dbReference>
<accession>A0ABT2RJE6</accession>
<evidence type="ECO:0000313" key="11">
    <source>
        <dbReference type="EMBL" id="MCU6685483.1"/>
    </source>
</evidence>
<evidence type="ECO:0000256" key="1">
    <source>
        <dbReference type="ARBA" id="ARBA00006139"/>
    </source>
</evidence>
<comment type="caution">
    <text evidence="11">The sequence shown here is derived from an EMBL/GenBank/DDBJ whole genome shotgun (WGS) entry which is preliminary data.</text>
</comment>
<sequence>MKPKKTKRLFHYFAAIFLISACVMLDQWTKYLAVTYLKGKAPLVLFPGVFELYYLENKGAAFGLFQNQQIFFLASAVVILIFIIVLYLRIPMNKHFLPLRICAVMIAVGAIGNSIDRMRLGYVIDFFYFKLIDFPVFNVADIFVTVSVVLLIFFILFFYKEEDLDKILHY</sequence>
<dbReference type="RefSeq" id="WP_158367932.1">
    <property type="nucleotide sequence ID" value="NZ_JAOQJU010000002.1"/>
</dbReference>
<dbReference type="NCBIfam" id="TIGR00077">
    <property type="entry name" value="lspA"/>
    <property type="match status" value="1"/>
</dbReference>
<keyword evidence="8 9" id="KW-0472">Membrane</keyword>
<evidence type="ECO:0000256" key="4">
    <source>
        <dbReference type="ARBA" id="ARBA00022692"/>
    </source>
</evidence>
<organism evidence="11 12">
    <name type="scientific">Dorea acetigenes</name>
    <dbReference type="NCBI Taxonomy" id="2981787"/>
    <lineage>
        <taxon>Bacteria</taxon>
        <taxon>Bacillati</taxon>
        <taxon>Bacillota</taxon>
        <taxon>Clostridia</taxon>
        <taxon>Lachnospirales</taxon>
        <taxon>Lachnospiraceae</taxon>
        <taxon>Dorea</taxon>
    </lineage>
</organism>
<keyword evidence="7 9" id="KW-1133">Transmembrane helix</keyword>
<evidence type="ECO:0000256" key="7">
    <source>
        <dbReference type="ARBA" id="ARBA00022989"/>
    </source>
</evidence>
<feature type="transmembrane region" description="Helical" evidence="9">
    <location>
        <begin position="135"/>
        <end position="159"/>
    </location>
</feature>
<evidence type="ECO:0000313" key="12">
    <source>
        <dbReference type="Proteomes" id="UP001652431"/>
    </source>
</evidence>
<feature type="active site" evidence="9">
    <location>
        <position position="125"/>
    </location>
</feature>
<evidence type="ECO:0000256" key="2">
    <source>
        <dbReference type="ARBA" id="ARBA00022475"/>
    </source>
</evidence>
<evidence type="ECO:0000256" key="9">
    <source>
        <dbReference type="HAMAP-Rule" id="MF_00161"/>
    </source>
</evidence>
<keyword evidence="2 9" id="KW-1003">Cell membrane</keyword>
<keyword evidence="3 9" id="KW-0645">Protease</keyword>
<feature type="transmembrane region" description="Helical" evidence="9">
    <location>
        <begin position="9"/>
        <end position="28"/>
    </location>
</feature>
<evidence type="ECO:0000256" key="8">
    <source>
        <dbReference type="ARBA" id="ARBA00023136"/>
    </source>
</evidence>
<protein>
    <recommendedName>
        <fullName evidence="9">Lipoprotein signal peptidase</fullName>
        <ecNumber evidence="9">3.4.23.36</ecNumber>
    </recommendedName>
    <alternativeName>
        <fullName evidence="9">Prolipoprotein signal peptidase</fullName>
    </alternativeName>
    <alternativeName>
        <fullName evidence="9">Signal peptidase II</fullName>
        <shortName evidence="9">SPase II</shortName>
    </alternativeName>
</protein>
<dbReference type="EC" id="3.4.23.36" evidence="9"/>
<dbReference type="Pfam" id="PF01252">
    <property type="entry name" value="Peptidase_A8"/>
    <property type="match status" value="1"/>
</dbReference>
<dbReference type="GO" id="GO:0004190">
    <property type="term" value="F:aspartic-type endopeptidase activity"/>
    <property type="evidence" value="ECO:0007669"/>
    <property type="project" value="UniProtKB-EC"/>
</dbReference>
<reference evidence="11 12" key="1">
    <citation type="journal article" date="2021" name="ISME Commun">
        <title>Automated analysis of genomic sequences facilitates high-throughput and comprehensive description of bacteria.</title>
        <authorList>
            <person name="Hitch T.C.A."/>
        </authorList>
    </citation>
    <scope>NUCLEOTIDE SEQUENCE [LARGE SCALE GENOMIC DNA]</scope>
    <source>
        <strain evidence="11 12">Sanger_03</strain>
    </source>
</reference>
<comment type="pathway">
    <text evidence="9">Protein modification; lipoprotein biosynthesis (signal peptide cleavage).</text>
</comment>
<feature type="active site" evidence="9">
    <location>
        <position position="141"/>
    </location>
</feature>
<evidence type="ECO:0000256" key="10">
    <source>
        <dbReference type="RuleBase" id="RU004181"/>
    </source>
</evidence>
<dbReference type="Proteomes" id="UP001652431">
    <property type="component" value="Unassembled WGS sequence"/>
</dbReference>
<gene>
    <name evidence="9 11" type="primary">lspA</name>
    <name evidence="11" type="ORF">OCV99_02750</name>
</gene>
<feature type="transmembrane region" description="Helical" evidence="9">
    <location>
        <begin position="70"/>
        <end position="90"/>
    </location>
</feature>
<name>A0ABT2RJE6_9FIRM</name>
<dbReference type="InterPro" id="IPR001872">
    <property type="entry name" value="Peptidase_A8"/>
</dbReference>
<feature type="transmembrane region" description="Helical" evidence="9">
    <location>
        <begin position="97"/>
        <end position="115"/>
    </location>
</feature>
<dbReference type="EMBL" id="JAOQJU010000002">
    <property type="protein sequence ID" value="MCU6685483.1"/>
    <property type="molecule type" value="Genomic_DNA"/>
</dbReference>
<comment type="function">
    <text evidence="9">This protein specifically catalyzes the removal of signal peptides from prolipoproteins.</text>
</comment>
<dbReference type="PANTHER" id="PTHR33695:SF1">
    <property type="entry name" value="LIPOPROTEIN SIGNAL PEPTIDASE"/>
    <property type="match status" value="1"/>
</dbReference>
<keyword evidence="6 9" id="KW-0378">Hydrolase</keyword>
<keyword evidence="4 9" id="KW-0812">Transmembrane</keyword>